<gene>
    <name evidence="2" type="ORF">S03H2_61304</name>
</gene>
<proteinExistence type="predicted"/>
<sequence length="97" mass="10980">MKIKCPLCGFENEEGSKFCKNCNEPLVKFKTPNAIENPYIKIEEEDQPFELISDEEVKAKNKIEKERKMRTCGNCGISLSEGVTKCPECGKIVCKNC</sequence>
<comment type="caution">
    <text evidence="2">The sequence shown here is derived from an EMBL/GenBank/DDBJ whole genome shotgun (WGS) entry which is preliminary data.</text>
</comment>
<organism evidence="2">
    <name type="scientific">marine sediment metagenome</name>
    <dbReference type="NCBI Taxonomy" id="412755"/>
    <lineage>
        <taxon>unclassified sequences</taxon>
        <taxon>metagenomes</taxon>
        <taxon>ecological metagenomes</taxon>
    </lineage>
</organism>
<evidence type="ECO:0000313" key="2">
    <source>
        <dbReference type="EMBL" id="GAH82511.1"/>
    </source>
</evidence>
<feature type="domain" description="DZANK-type" evidence="1">
    <location>
        <begin position="5"/>
        <end position="90"/>
    </location>
</feature>
<feature type="non-terminal residue" evidence="2">
    <location>
        <position position="97"/>
    </location>
</feature>
<dbReference type="InterPro" id="IPR025874">
    <property type="entry name" value="DZR"/>
</dbReference>
<dbReference type="AlphaFoldDB" id="X1IJF0"/>
<protein>
    <recommendedName>
        <fullName evidence="1">DZANK-type domain-containing protein</fullName>
    </recommendedName>
</protein>
<evidence type="ECO:0000259" key="1">
    <source>
        <dbReference type="Pfam" id="PF12773"/>
    </source>
</evidence>
<reference evidence="2" key="1">
    <citation type="journal article" date="2014" name="Front. Microbiol.">
        <title>High frequency of phylogenetically diverse reductive dehalogenase-homologous genes in deep subseafloor sedimentary metagenomes.</title>
        <authorList>
            <person name="Kawai M."/>
            <person name="Futagami T."/>
            <person name="Toyoda A."/>
            <person name="Takaki Y."/>
            <person name="Nishi S."/>
            <person name="Hori S."/>
            <person name="Arai W."/>
            <person name="Tsubouchi T."/>
            <person name="Morono Y."/>
            <person name="Uchiyama I."/>
            <person name="Ito T."/>
            <person name="Fujiyama A."/>
            <person name="Inagaki F."/>
            <person name="Takami H."/>
        </authorList>
    </citation>
    <scope>NUCLEOTIDE SEQUENCE</scope>
    <source>
        <strain evidence="2">Expedition CK06-06</strain>
    </source>
</reference>
<accession>X1IJF0</accession>
<dbReference type="Pfam" id="PF12773">
    <property type="entry name" value="DZR"/>
    <property type="match status" value="1"/>
</dbReference>
<dbReference type="EMBL" id="BARU01039568">
    <property type="protein sequence ID" value="GAH82511.1"/>
    <property type="molecule type" value="Genomic_DNA"/>
</dbReference>
<name>X1IJF0_9ZZZZ</name>